<name>A0A183GGL1_HELPZ</name>
<accession>A0A3P8FV06</accession>
<dbReference type="AlphaFoldDB" id="A0A183GGL1"/>
<dbReference type="EMBL" id="UZAH01033171">
    <property type="protein sequence ID" value="VDP26869.1"/>
    <property type="molecule type" value="Genomic_DNA"/>
</dbReference>
<gene>
    <name evidence="1" type="ORF">HPBE_LOCUS21614</name>
</gene>
<organism evidence="2 3">
    <name type="scientific">Heligmosomoides polygyrus</name>
    <name type="common">Parasitic roundworm</name>
    <dbReference type="NCBI Taxonomy" id="6339"/>
    <lineage>
        <taxon>Eukaryota</taxon>
        <taxon>Metazoa</taxon>
        <taxon>Ecdysozoa</taxon>
        <taxon>Nematoda</taxon>
        <taxon>Chromadorea</taxon>
        <taxon>Rhabditida</taxon>
        <taxon>Rhabditina</taxon>
        <taxon>Rhabditomorpha</taxon>
        <taxon>Strongyloidea</taxon>
        <taxon>Heligmosomidae</taxon>
        <taxon>Heligmosomoides</taxon>
    </lineage>
</organism>
<accession>A0A183GGL1</accession>
<evidence type="ECO:0000313" key="2">
    <source>
        <dbReference type="Proteomes" id="UP000050761"/>
    </source>
</evidence>
<sequence length="99" mass="11264">MLRPLQLLRRDDLTIFKLSSRSDTVVKAACQGRPHEYAHGSARRYHPEASTGKCQRRCSSPFEGALKANQQSATIPYVDTYYDDTYRPPTEPSALFQEN</sequence>
<proteinExistence type="predicted"/>
<protein>
    <submittedName>
        <fullName evidence="3">NADH-ubiquinone oxidoreductase 9 kDa subunit</fullName>
    </submittedName>
</protein>
<evidence type="ECO:0000313" key="3">
    <source>
        <dbReference type="WBParaSite" id="HPBE_0002161501-mRNA-1"/>
    </source>
</evidence>
<dbReference type="WBParaSite" id="HPBE_0002161501-mRNA-1">
    <property type="protein sequence ID" value="HPBE_0002161501-mRNA-1"/>
    <property type="gene ID" value="HPBE_0002161501"/>
</dbReference>
<dbReference type="Proteomes" id="UP000050761">
    <property type="component" value="Unassembled WGS sequence"/>
</dbReference>
<reference evidence="1 2" key="1">
    <citation type="submission" date="2018-11" db="EMBL/GenBank/DDBJ databases">
        <authorList>
            <consortium name="Pathogen Informatics"/>
        </authorList>
    </citation>
    <scope>NUCLEOTIDE SEQUENCE [LARGE SCALE GENOMIC DNA]</scope>
</reference>
<evidence type="ECO:0000313" key="1">
    <source>
        <dbReference type="EMBL" id="VDP26869.1"/>
    </source>
</evidence>
<keyword evidence="2" id="KW-1185">Reference proteome</keyword>
<reference evidence="3" key="2">
    <citation type="submission" date="2019-09" db="UniProtKB">
        <authorList>
            <consortium name="WormBaseParasite"/>
        </authorList>
    </citation>
    <scope>IDENTIFICATION</scope>
</reference>